<dbReference type="GeneTree" id="ENSGT00990000204765"/>
<reference evidence="7 8" key="1">
    <citation type="submission" date="2020-02" db="EMBL/GenBank/DDBJ databases">
        <title>Esox lucius (northern pike) genome, fEsoLuc1, primary haplotype.</title>
        <authorList>
            <person name="Myers G."/>
            <person name="Karagic N."/>
            <person name="Meyer A."/>
            <person name="Pippel M."/>
            <person name="Reichard M."/>
            <person name="Winkler S."/>
            <person name="Tracey A."/>
            <person name="Sims Y."/>
            <person name="Howe K."/>
            <person name="Rhie A."/>
            <person name="Formenti G."/>
            <person name="Durbin R."/>
            <person name="Fedrigo O."/>
            <person name="Jarvis E.D."/>
        </authorList>
    </citation>
    <scope>NUCLEOTIDE SEQUENCE [LARGE SCALE GENOMIC DNA]</scope>
</reference>
<protein>
    <recommendedName>
        <fullName evidence="6">Ig-like domain-containing protein</fullName>
    </recommendedName>
</protein>
<keyword evidence="5" id="KW-0391">Immunity</keyword>
<evidence type="ECO:0000313" key="7">
    <source>
        <dbReference type="Ensembl" id="ENSELUP00000092911.1"/>
    </source>
</evidence>
<organism evidence="7 8">
    <name type="scientific">Esox lucius</name>
    <name type="common">Northern pike</name>
    <dbReference type="NCBI Taxonomy" id="8010"/>
    <lineage>
        <taxon>Eukaryota</taxon>
        <taxon>Metazoa</taxon>
        <taxon>Chordata</taxon>
        <taxon>Craniata</taxon>
        <taxon>Vertebrata</taxon>
        <taxon>Euteleostomi</taxon>
        <taxon>Actinopterygii</taxon>
        <taxon>Neopterygii</taxon>
        <taxon>Teleostei</taxon>
        <taxon>Protacanthopterygii</taxon>
        <taxon>Esociformes</taxon>
        <taxon>Esocidae</taxon>
        <taxon>Esox</taxon>
    </lineage>
</organism>
<reference evidence="7" key="2">
    <citation type="submission" date="2025-08" db="UniProtKB">
        <authorList>
            <consortium name="Ensembl"/>
        </authorList>
    </citation>
    <scope>IDENTIFICATION</scope>
</reference>
<dbReference type="GO" id="GO:0042101">
    <property type="term" value="C:T cell receptor complex"/>
    <property type="evidence" value="ECO:0007669"/>
    <property type="project" value="UniProtKB-KW"/>
</dbReference>
<evidence type="ECO:0000256" key="4">
    <source>
        <dbReference type="ARBA" id="ARBA00023319"/>
    </source>
</evidence>
<dbReference type="SMART" id="SM00406">
    <property type="entry name" value="IGv"/>
    <property type="match status" value="1"/>
</dbReference>
<dbReference type="Pfam" id="PF07686">
    <property type="entry name" value="V-set"/>
    <property type="match status" value="1"/>
</dbReference>
<name>A0AAY5KW41_ESOLU</name>
<dbReference type="InterPro" id="IPR036179">
    <property type="entry name" value="Ig-like_dom_sf"/>
</dbReference>
<dbReference type="InterPro" id="IPR013783">
    <property type="entry name" value="Ig-like_fold"/>
</dbReference>
<accession>A0AAY5KW41</accession>
<dbReference type="PANTHER" id="PTHR19367">
    <property type="entry name" value="T-CELL RECEPTOR ALPHA CHAIN V REGION"/>
    <property type="match status" value="1"/>
</dbReference>
<evidence type="ECO:0000256" key="5">
    <source>
        <dbReference type="ARBA" id="ARBA00043266"/>
    </source>
</evidence>
<dbReference type="Gene3D" id="2.60.40.10">
    <property type="entry name" value="Immunoglobulins"/>
    <property type="match status" value="1"/>
</dbReference>
<keyword evidence="8" id="KW-1185">Reference proteome</keyword>
<dbReference type="InterPro" id="IPR013106">
    <property type="entry name" value="Ig_V-set"/>
</dbReference>
<keyword evidence="3" id="KW-0675">Receptor</keyword>
<proteinExistence type="predicted"/>
<dbReference type="SUPFAM" id="SSF48726">
    <property type="entry name" value="Immunoglobulin"/>
    <property type="match status" value="1"/>
</dbReference>
<dbReference type="Ensembl" id="ENSELUT00000112064.1">
    <property type="protein sequence ID" value="ENSELUP00000092911.1"/>
    <property type="gene ID" value="ENSELUG00000042048.1"/>
</dbReference>
<dbReference type="Proteomes" id="UP000265140">
    <property type="component" value="Chromosome 3"/>
</dbReference>
<dbReference type="PANTHER" id="PTHR19367:SF18">
    <property type="entry name" value="T CELL RECEPTOR ALPHA VARIABLE 16"/>
    <property type="match status" value="1"/>
</dbReference>
<evidence type="ECO:0000259" key="6">
    <source>
        <dbReference type="PROSITE" id="PS50835"/>
    </source>
</evidence>
<dbReference type="PROSITE" id="PS50835">
    <property type="entry name" value="IG_LIKE"/>
    <property type="match status" value="1"/>
</dbReference>
<keyword evidence="2" id="KW-1064">Adaptive immunity</keyword>
<sequence length="110" mass="12704">MAWCVLTVTGVKRGTFCSDEVINTEGESGTLSCTYDTSYGYTWFYWFRYYPDEAPKLLLYKSGKWSDYSDYIPDERFESTTSWSTNELVIKHLTLPDTGLYYCASDDGTQ</sequence>
<evidence type="ECO:0000256" key="2">
    <source>
        <dbReference type="ARBA" id="ARBA00023130"/>
    </source>
</evidence>
<dbReference type="InterPro" id="IPR051287">
    <property type="entry name" value="TCR_variable_region"/>
</dbReference>
<evidence type="ECO:0000256" key="3">
    <source>
        <dbReference type="ARBA" id="ARBA00023170"/>
    </source>
</evidence>
<dbReference type="InterPro" id="IPR007110">
    <property type="entry name" value="Ig-like_dom"/>
</dbReference>
<dbReference type="GO" id="GO:0002250">
    <property type="term" value="P:adaptive immune response"/>
    <property type="evidence" value="ECO:0007669"/>
    <property type="project" value="UniProtKB-KW"/>
</dbReference>
<reference evidence="7" key="3">
    <citation type="submission" date="2025-09" db="UniProtKB">
        <authorList>
            <consortium name="Ensembl"/>
        </authorList>
    </citation>
    <scope>IDENTIFICATION</scope>
</reference>
<dbReference type="CDD" id="cd00099">
    <property type="entry name" value="IgV"/>
    <property type="match status" value="1"/>
</dbReference>
<evidence type="ECO:0000256" key="1">
    <source>
        <dbReference type="ARBA" id="ARBA00022729"/>
    </source>
</evidence>
<feature type="domain" description="Ig-like" evidence="6">
    <location>
        <begin position="25"/>
        <end position="110"/>
    </location>
</feature>
<keyword evidence="4" id="KW-0393">Immunoglobulin domain</keyword>
<evidence type="ECO:0000313" key="8">
    <source>
        <dbReference type="Proteomes" id="UP000265140"/>
    </source>
</evidence>
<keyword evidence="5" id="KW-1279">T cell receptor</keyword>
<dbReference type="AlphaFoldDB" id="A0AAY5KW41"/>
<keyword evidence="1" id="KW-0732">Signal</keyword>